<dbReference type="Gene3D" id="3.40.50.720">
    <property type="entry name" value="NAD(P)-binding Rossmann-like Domain"/>
    <property type="match status" value="1"/>
</dbReference>
<dbReference type="PRINTS" id="PR00080">
    <property type="entry name" value="SDRFAMILY"/>
</dbReference>
<dbReference type="SUPFAM" id="SSF51735">
    <property type="entry name" value="NAD(P)-binding Rossmann-fold domains"/>
    <property type="match status" value="1"/>
</dbReference>
<reference evidence="5" key="1">
    <citation type="submission" date="2022-04" db="EMBL/GenBank/DDBJ databases">
        <title>Mucilaginibacter sp. RS28 isolated from freshwater.</title>
        <authorList>
            <person name="Ko S.-R."/>
        </authorList>
    </citation>
    <scope>NUCLEOTIDE SEQUENCE</scope>
    <source>
        <strain evidence="5">RS28</strain>
    </source>
</reference>
<proteinExistence type="inferred from homology"/>
<dbReference type="InterPro" id="IPR036291">
    <property type="entry name" value="NAD(P)-bd_dom_sf"/>
</dbReference>
<evidence type="ECO:0000256" key="1">
    <source>
        <dbReference type="ARBA" id="ARBA00006484"/>
    </source>
</evidence>
<dbReference type="Pfam" id="PF00106">
    <property type="entry name" value="adh_short"/>
    <property type="match status" value="1"/>
</dbReference>
<dbReference type="InterPro" id="IPR002347">
    <property type="entry name" value="SDR_fam"/>
</dbReference>
<evidence type="ECO:0000259" key="4">
    <source>
        <dbReference type="SMART" id="SM00822"/>
    </source>
</evidence>
<dbReference type="AlphaFoldDB" id="A0A9X1X443"/>
<evidence type="ECO:0000256" key="3">
    <source>
        <dbReference type="RuleBase" id="RU000363"/>
    </source>
</evidence>
<dbReference type="Proteomes" id="UP001139450">
    <property type="component" value="Unassembled WGS sequence"/>
</dbReference>
<accession>A0A9X1X443</accession>
<dbReference type="CDD" id="cd05374">
    <property type="entry name" value="17beta-HSD-like_SDR_c"/>
    <property type="match status" value="1"/>
</dbReference>
<dbReference type="PRINTS" id="PR00081">
    <property type="entry name" value="GDHRDH"/>
</dbReference>
<evidence type="ECO:0000256" key="2">
    <source>
        <dbReference type="ARBA" id="ARBA00023002"/>
    </source>
</evidence>
<name>A0A9X1X443_9SPHI</name>
<dbReference type="PANTHER" id="PTHR43976">
    <property type="entry name" value="SHORT CHAIN DEHYDROGENASE"/>
    <property type="match status" value="1"/>
</dbReference>
<organism evidence="5 6">
    <name type="scientific">Mucilaginibacter straminoryzae</name>
    <dbReference type="NCBI Taxonomy" id="2932774"/>
    <lineage>
        <taxon>Bacteria</taxon>
        <taxon>Pseudomonadati</taxon>
        <taxon>Bacteroidota</taxon>
        <taxon>Sphingobacteriia</taxon>
        <taxon>Sphingobacteriales</taxon>
        <taxon>Sphingobacteriaceae</taxon>
        <taxon>Mucilaginibacter</taxon>
    </lineage>
</organism>
<feature type="domain" description="Ketoreductase" evidence="4">
    <location>
        <begin position="5"/>
        <end position="187"/>
    </location>
</feature>
<keyword evidence="2" id="KW-0560">Oxidoreductase</keyword>
<dbReference type="SMART" id="SM00822">
    <property type="entry name" value="PKS_KR"/>
    <property type="match status" value="1"/>
</dbReference>
<gene>
    <name evidence="5" type="ORF">MUY27_08850</name>
</gene>
<dbReference type="RefSeq" id="WP_245129647.1">
    <property type="nucleotide sequence ID" value="NZ_JALJEJ010000003.1"/>
</dbReference>
<comment type="caution">
    <text evidence="5">The sequence shown here is derived from an EMBL/GenBank/DDBJ whole genome shotgun (WGS) entry which is preliminary data.</text>
</comment>
<keyword evidence="6" id="KW-1185">Reference proteome</keyword>
<dbReference type="EMBL" id="JALJEJ010000003">
    <property type="protein sequence ID" value="MCJ8209815.1"/>
    <property type="molecule type" value="Genomic_DNA"/>
</dbReference>
<dbReference type="GO" id="GO:0016491">
    <property type="term" value="F:oxidoreductase activity"/>
    <property type="evidence" value="ECO:0007669"/>
    <property type="project" value="UniProtKB-KW"/>
</dbReference>
<dbReference type="InterPro" id="IPR051911">
    <property type="entry name" value="SDR_oxidoreductase"/>
</dbReference>
<dbReference type="InterPro" id="IPR057326">
    <property type="entry name" value="KR_dom"/>
</dbReference>
<dbReference type="NCBIfam" id="NF004824">
    <property type="entry name" value="PRK06180.1"/>
    <property type="match status" value="1"/>
</dbReference>
<protein>
    <submittedName>
        <fullName evidence="5">Oxidoreductase</fullName>
    </submittedName>
</protein>
<evidence type="ECO:0000313" key="5">
    <source>
        <dbReference type="EMBL" id="MCJ8209815.1"/>
    </source>
</evidence>
<dbReference type="PANTHER" id="PTHR43976:SF16">
    <property type="entry name" value="SHORT-CHAIN DEHYDROGENASE_REDUCTASE FAMILY PROTEIN"/>
    <property type="match status" value="1"/>
</dbReference>
<sequence length="284" mass="30715">MENQKVWFITGASKGFGLELVKQLLNAGNKVAATSRTVEELVKAAGGEQPGFLPLAMDLINENSVKEAIEKTIAEFGQIDVIVNNAGYGLLGGVEELTDEEVRKNFDINVFGSLNVIRQALPHMRTKRSGHVFNISSIGGFVGSYPGAGIYCSTKFAVNGFSEALYEELKPFGIHVTIVQPGYFRTNFLSKGSMATPGNPIAEYDNVRQSVDMHQNQIDQQQPGDPVKGVAAIIKVASAENPPLNLFLGADAYQVAQDKIAYVQKDLDNWKAVTVSTGFEEAAV</sequence>
<comment type="similarity">
    <text evidence="1 3">Belongs to the short-chain dehydrogenases/reductases (SDR) family.</text>
</comment>
<evidence type="ECO:0000313" key="6">
    <source>
        <dbReference type="Proteomes" id="UP001139450"/>
    </source>
</evidence>